<dbReference type="Proteomes" id="UP000255890">
    <property type="component" value="Segment"/>
</dbReference>
<reference evidence="3" key="1">
    <citation type="submission" date="2018-06" db="EMBL/GenBank/DDBJ databases">
        <authorList>
            <person name="Merrill B.D."/>
            <person name="Payne A.M."/>
            <person name="Hilton J.A."/>
            <person name="Ward A.T."/>
            <person name="Fajardo C.P."/>
            <person name="Velez K."/>
            <person name="Hope S."/>
            <person name="Tsourkas P.K."/>
        </authorList>
    </citation>
    <scope>NUCLEOTIDE SEQUENCE [LARGE SCALE GENOMIC DNA]</scope>
</reference>
<sequence length="254" mass="29272">MNKLVFIENGKTVTDSLTVAEVFGKRHDNVVQDIKNLECSQEFSLLNFQESTYTNERGRTYPKYIITQDGFSFLVMGYTGKDAARFKEMYIAEFNRMREQLTKPPQTSLEILQASINQLVEQERRLAEHDARIDAVDQDVKSIREVVALNITNWRKDASDLIKRTAQAMGGYEHIKHLREESYRLLDETLGVSLATRLTNKRRRMADEGVCKSKRDKLNYLDVIADDKKLIHSYVAIVKDIAIKYGGLRQDDVS</sequence>
<dbReference type="EMBL" id="MH431930">
    <property type="protein sequence ID" value="AXF39449.1"/>
    <property type="molecule type" value="Genomic_DNA"/>
</dbReference>
<evidence type="ECO:0000256" key="1">
    <source>
        <dbReference type="SAM" id="Coils"/>
    </source>
</evidence>
<evidence type="ECO:0000313" key="2">
    <source>
        <dbReference type="EMBL" id="AXF39449.1"/>
    </source>
</evidence>
<protein>
    <submittedName>
        <fullName evidence="2">Antirepressor</fullName>
    </submittedName>
</protein>
<feature type="coiled-coil region" evidence="1">
    <location>
        <begin position="112"/>
        <end position="139"/>
    </location>
</feature>
<dbReference type="NCBIfam" id="TIGR02681">
    <property type="entry name" value="phage_pRha"/>
    <property type="match status" value="1"/>
</dbReference>
<keyword evidence="3" id="KW-1185">Reference proteome</keyword>
<gene>
    <name evidence="2" type="ORF">WANDERER_32</name>
</gene>
<name>A0A345ARJ5_9CAUD</name>
<keyword evidence="1" id="KW-0175">Coiled coil</keyword>
<dbReference type="Pfam" id="PF09669">
    <property type="entry name" value="Phage_pRha"/>
    <property type="match status" value="1"/>
</dbReference>
<evidence type="ECO:0000313" key="3">
    <source>
        <dbReference type="Proteomes" id="UP000255890"/>
    </source>
</evidence>
<accession>A0A345ARJ5</accession>
<dbReference type="InterPro" id="IPR014054">
    <property type="entry name" value="Phage_regulatory_Rha"/>
</dbReference>
<proteinExistence type="predicted"/>
<organism evidence="2 3">
    <name type="scientific">Paenibacillus phage Wanderer</name>
    <dbReference type="NCBI Taxonomy" id="2249779"/>
    <lineage>
        <taxon>Viruses</taxon>
        <taxon>Duplodnaviria</taxon>
        <taxon>Heunggongvirae</taxon>
        <taxon>Uroviricota</taxon>
        <taxon>Caudoviricetes</taxon>
        <taxon>Gochnauervirinae</taxon>
        <taxon>Wanderervirus</taxon>
        <taxon>Wanderervirus wanderer</taxon>
    </lineage>
</organism>